<evidence type="ECO:0008006" key="4">
    <source>
        <dbReference type="Google" id="ProtNLM"/>
    </source>
</evidence>
<dbReference type="EMBL" id="LTAO01000034">
    <property type="protein sequence ID" value="KYG28180.1"/>
    <property type="molecule type" value="Genomic_DNA"/>
</dbReference>
<dbReference type="OrthoDB" id="1758052at2"/>
<evidence type="ECO:0000313" key="3">
    <source>
        <dbReference type="Proteomes" id="UP000075806"/>
    </source>
</evidence>
<feature type="region of interest" description="Disordered" evidence="1">
    <location>
        <begin position="162"/>
        <end position="186"/>
    </location>
</feature>
<dbReference type="InterPro" id="IPR009660">
    <property type="entry name" value="Phage_A500_Gp15"/>
</dbReference>
<sequence>MLNLAYELENTIEIDGEYYDIDMSYDNVLRLYDLFNETDIDDAAQIEIAFQMLLNVEIDISIEVKSDIVTKIFENLISDKKSADNVDIKGNPMPESASSNDKVMSFKQDADYIYASFMQDYNIDLFEQQGKLDWRKFLALLDGLKKDTRLKEVIEIRTMEMPTGKGSSKQRDKIKKAKDAYKLYEE</sequence>
<protein>
    <recommendedName>
        <fullName evidence="4">Bacteriophage Gp15 protein</fullName>
    </recommendedName>
</protein>
<gene>
    <name evidence="2" type="ORF">AZF04_09770</name>
</gene>
<keyword evidence="3" id="KW-1185">Reference proteome</keyword>
<feature type="compositionally biased region" description="Basic and acidic residues" evidence="1">
    <location>
        <begin position="177"/>
        <end position="186"/>
    </location>
</feature>
<evidence type="ECO:0000313" key="2">
    <source>
        <dbReference type="EMBL" id="KYG28180.1"/>
    </source>
</evidence>
<accession>A0A161QGT4</accession>
<reference evidence="2" key="1">
    <citation type="submission" date="2016-02" db="EMBL/GenBank/DDBJ databases">
        <title>Genome sequence of Bacillus trypoxylicola KCTC 13244(T).</title>
        <authorList>
            <person name="Jeong H."/>
            <person name="Park S.-H."/>
            <person name="Choi S.-K."/>
        </authorList>
    </citation>
    <scope>NUCLEOTIDE SEQUENCE [LARGE SCALE GENOMIC DNA]</scope>
    <source>
        <strain evidence="2">KCTC 13244</strain>
    </source>
</reference>
<name>A0A161QGT4_9BACI</name>
<dbReference type="Proteomes" id="UP000075806">
    <property type="component" value="Unassembled WGS sequence"/>
</dbReference>
<dbReference type="AlphaFoldDB" id="A0A161QGT4"/>
<comment type="caution">
    <text evidence="2">The sequence shown here is derived from an EMBL/GenBank/DDBJ whole genome shotgun (WGS) entry which is preliminary data.</text>
</comment>
<evidence type="ECO:0000256" key="1">
    <source>
        <dbReference type="SAM" id="MobiDB-lite"/>
    </source>
</evidence>
<organism evidence="2 3">
    <name type="scientific">Alkalihalobacillus trypoxylicola</name>
    <dbReference type="NCBI Taxonomy" id="519424"/>
    <lineage>
        <taxon>Bacteria</taxon>
        <taxon>Bacillati</taxon>
        <taxon>Bacillota</taxon>
        <taxon>Bacilli</taxon>
        <taxon>Bacillales</taxon>
        <taxon>Bacillaceae</taxon>
        <taxon>Alkalihalobacillus</taxon>
    </lineage>
</organism>
<dbReference type="Pfam" id="PF06854">
    <property type="entry name" value="Phage_Gp15"/>
    <property type="match status" value="1"/>
</dbReference>
<proteinExistence type="predicted"/>
<dbReference type="STRING" id="519424.AZF04_09770"/>